<dbReference type="CDD" id="cd01450">
    <property type="entry name" value="vWFA_subfamily_ECM"/>
    <property type="match status" value="1"/>
</dbReference>
<dbReference type="PROSITE" id="PS00022">
    <property type="entry name" value="EGF_1"/>
    <property type="match status" value="3"/>
</dbReference>
<evidence type="ECO:0000256" key="5">
    <source>
        <dbReference type="ARBA" id="ARBA00023180"/>
    </source>
</evidence>
<evidence type="ECO:0000256" key="7">
    <source>
        <dbReference type="SAM" id="SignalP"/>
    </source>
</evidence>
<proteinExistence type="predicted"/>
<dbReference type="Pfam" id="PF00008">
    <property type="entry name" value="EGF"/>
    <property type="match status" value="4"/>
</dbReference>
<dbReference type="SMART" id="SM00181">
    <property type="entry name" value="EGF"/>
    <property type="match status" value="5"/>
</dbReference>
<feature type="domain" description="EGF-like" evidence="8">
    <location>
        <begin position="186"/>
        <end position="222"/>
    </location>
</feature>
<feature type="disulfide bond" evidence="6">
    <location>
        <begin position="117"/>
        <end position="134"/>
    </location>
</feature>
<feature type="disulfide bond" evidence="6">
    <location>
        <begin position="212"/>
        <end position="221"/>
    </location>
</feature>
<dbReference type="OrthoDB" id="10063988at2759"/>
<feature type="disulfide bond" evidence="6">
    <location>
        <begin position="153"/>
        <end position="163"/>
    </location>
</feature>
<dbReference type="Pfam" id="PF12661">
    <property type="entry name" value="hEGF"/>
    <property type="match status" value="1"/>
</dbReference>
<evidence type="ECO:0000313" key="11">
    <source>
        <dbReference type="Proteomes" id="UP000828390"/>
    </source>
</evidence>
<dbReference type="GO" id="GO:0005886">
    <property type="term" value="C:plasma membrane"/>
    <property type="evidence" value="ECO:0007669"/>
    <property type="project" value="UniProtKB-ARBA"/>
</dbReference>
<evidence type="ECO:0000256" key="1">
    <source>
        <dbReference type="ARBA" id="ARBA00022536"/>
    </source>
</evidence>
<dbReference type="InterPro" id="IPR051022">
    <property type="entry name" value="Notch_Cell-Fate_Det"/>
</dbReference>
<comment type="caution">
    <text evidence="10">The sequence shown here is derived from an EMBL/GenBank/DDBJ whole genome shotgun (WGS) entry which is preliminary data.</text>
</comment>
<keyword evidence="2 7" id="KW-0732">Signal</keyword>
<dbReference type="SUPFAM" id="SSF53300">
    <property type="entry name" value="vWA-like"/>
    <property type="match status" value="2"/>
</dbReference>
<feature type="signal peptide" evidence="7">
    <location>
        <begin position="1"/>
        <end position="19"/>
    </location>
</feature>
<feature type="disulfide bond" evidence="6">
    <location>
        <begin position="250"/>
        <end position="259"/>
    </location>
</feature>
<evidence type="ECO:0000256" key="6">
    <source>
        <dbReference type="PROSITE-ProRule" id="PRU00076"/>
    </source>
</evidence>
<keyword evidence="4 6" id="KW-1015">Disulfide bond</keyword>
<keyword evidence="3" id="KW-0677">Repeat</keyword>
<keyword evidence="5" id="KW-0325">Glycoprotein</keyword>
<dbReference type="SMART" id="SM00327">
    <property type="entry name" value="VWA"/>
    <property type="match status" value="2"/>
</dbReference>
<evidence type="ECO:0000313" key="10">
    <source>
        <dbReference type="EMBL" id="KAH3716064.1"/>
    </source>
</evidence>
<dbReference type="FunFam" id="2.10.25.10:FF:000031">
    <property type="entry name" value="neurogenic locus notch homolog protein 3"/>
    <property type="match status" value="1"/>
</dbReference>
<dbReference type="SUPFAM" id="SSF57184">
    <property type="entry name" value="Growth factor receptor domain"/>
    <property type="match status" value="1"/>
</dbReference>
<dbReference type="InterPro" id="IPR018097">
    <property type="entry name" value="EGF_Ca-bd_CS"/>
</dbReference>
<dbReference type="AlphaFoldDB" id="A0A9D4C2P5"/>
<comment type="caution">
    <text evidence="6">Lacks conserved residue(s) required for the propagation of feature annotation.</text>
</comment>
<feature type="domain" description="EGF-like" evidence="8">
    <location>
        <begin position="224"/>
        <end position="260"/>
    </location>
</feature>
<sequence length="664" mass="73369">MVGKSLLIVGCVYVLCVCCEEQESHHRDKRGQAEHNCWHKCPGGDSNCQLIDGWYRCVCSRPGLTRYCEDIDCSWSGHCANGGTCENVANLLYTCVCPSGWKGSTCLERDCNSGLYCKNGGTCNTVTGGQGYVCTCQSGWTGANCTLIDIDECVSSPCVNGWCSDRLNGYTCHCEPGYTGIHCEQDIDECKSGPCGVHGTCHDHVNAFSCTCSAGFTGSLCEKDINECQSSPCQNGGTCIDKVNMFECACADGYYNLQCETNICQPTMADVIFLLDSSVSQSRDQFIRQLDFVTQFIDHVVVGKENFQFAVVTFSFEAKVEIRLADFIDNVTLKEAVRNIPFRPGGTFTHKGLQTVSELVANYSSARPFNHSARRYVVLLTDGMSINRAETKRVAESLKQQIFKLIAIGVGPEVSHRELLDIASLGDKRTPNYVFAVSNFDALFTIVAQLVHLTCQECTWDTSTDVVFLIDMSTGMSQVDVDLGIDSMTYLLNRLLNIRYNTTVRAALLSYGNEFRVHRTLDEPMESLRDYIQILTVPKYCDASGDDDCDVIRSLSGAFAHLNTSMFKNNENNTREVIVMISNGKHDIDTSVRKLANELVRTGKIVLAIGVGDIWKVDSFKQIVKEPSHIYTVESKESVNVLDSAMTEIVYSSCALSNDFNNKP</sequence>
<dbReference type="InterPro" id="IPR013032">
    <property type="entry name" value="EGF-like_CS"/>
</dbReference>
<keyword evidence="11" id="KW-1185">Reference proteome</keyword>
<dbReference type="PANTHER" id="PTHR24049">
    <property type="entry name" value="CRUMBS FAMILY MEMBER"/>
    <property type="match status" value="1"/>
</dbReference>
<evidence type="ECO:0000259" key="8">
    <source>
        <dbReference type="PROSITE" id="PS50026"/>
    </source>
</evidence>
<dbReference type="PROSITE" id="PS50234">
    <property type="entry name" value="VWFA"/>
    <property type="match status" value="2"/>
</dbReference>
<keyword evidence="1 6" id="KW-0245">EGF-like domain</keyword>
<dbReference type="InterPro" id="IPR009030">
    <property type="entry name" value="Growth_fac_rcpt_cys_sf"/>
</dbReference>
<dbReference type="FunFam" id="2.10.25.10:FF:000520">
    <property type="entry name" value="Predicted protein"/>
    <property type="match status" value="1"/>
</dbReference>
<evidence type="ECO:0000256" key="3">
    <source>
        <dbReference type="ARBA" id="ARBA00022737"/>
    </source>
</evidence>
<feature type="disulfide bond" evidence="6">
    <location>
        <begin position="136"/>
        <end position="145"/>
    </location>
</feature>
<dbReference type="GO" id="GO:0032991">
    <property type="term" value="C:protein-containing complex"/>
    <property type="evidence" value="ECO:0007669"/>
    <property type="project" value="TreeGrafter"/>
</dbReference>
<feature type="disulfide bond" evidence="6">
    <location>
        <begin position="174"/>
        <end position="183"/>
    </location>
</feature>
<feature type="domain" description="EGF-like" evidence="8">
    <location>
        <begin position="149"/>
        <end position="184"/>
    </location>
</feature>
<dbReference type="PRINTS" id="PR00453">
    <property type="entry name" value="VWFADOMAIN"/>
</dbReference>
<dbReference type="Proteomes" id="UP000828390">
    <property type="component" value="Unassembled WGS sequence"/>
</dbReference>
<dbReference type="PANTHER" id="PTHR24049:SF22">
    <property type="entry name" value="DROSOPHILA CRUMBS HOMOLOG"/>
    <property type="match status" value="1"/>
</dbReference>
<dbReference type="Gene3D" id="2.10.25.10">
    <property type="entry name" value="Laminin"/>
    <property type="match status" value="5"/>
</dbReference>
<dbReference type="CDD" id="cd00054">
    <property type="entry name" value="EGF_CA"/>
    <property type="match status" value="5"/>
</dbReference>
<dbReference type="PROSITE" id="PS50026">
    <property type="entry name" value="EGF_3"/>
    <property type="match status" value="5"/>
</dbReference>
<evidence type="ECO:0000256" key="4">
    <source>
        <dbReference type="ARBA" id="ARBA00023157"/>
    </source>
</evidence>
<protein>
    <submittedName>
        <fullName evidence="10">Uncharacterized protein</fullName>
    </submittedName>
</protein>
<dbReference type="PROSITE" id="PS01186">
    <property type="entry name" value="EGF_2"/>
    <property type="match status" value="4"/>
</dbReference>
<dbReference type="Pfam" id="PF00092">
    <property type="entry name" value="VWA"/>
    <property type="match status" value="2"/>
</dbReference>
<dbReference type="SMART" id="SM00179">
    <property type="entry name" value="EGF_CA"/>
    <property type="match status" value="5"/>
</dbReference>
<name>A0A9D4C2P5_DREPO</name>
<dbReference type="FunFam" id="2.10.25.10:FF:000279">
    <property type="entry name" value="Neurogenic locus notch 1"/>
    <property type="match status" value="1"/>
</dbReference>
<dbReference type="InterPro" id="IPR000152">
    <property type="entry name" value="EGF-type_Asp/Asn_hydroxyl_site"/>
</dbReference>
<dbReference type="GO" id="GO:0007157">
    <property type="term" value="P:heterophilic cell-cell adhesion via plasma membrane cell adhesion molecules"/>
    <property type="evidence" value="ECO:0007669"/>
    <property type="project" value="TreeGrafter"/>
</dbReference>
<accession>A0A9D4C2P5</accession>
<dbReference type="InterPro" id="IPR002035">
    <property type="entry name" value="VWF_A"/>
</dbReference>
<dbReference type="InterPro" id="IPR036465">
    <property type="entry name" value="vWFA_dom_sf"/>
</dbReference>
<dbReference type="EMBL" id="JAIWYP010000013">
    <property type="protein sequence ID" value="KAH3716064.1"/>
    <property type="molecule type" value="Genomic_DNA"/>
</dbReference>
<dbReference type="PROSITE" id="PS01187">
    <property type="entry name" value="EGF_CA"/>
    <property type="match status" value="1"/>
</dbReference>
<evidence type="ECO:0000259" key="9">
    <source>
        <dbReference type="PROSITE" id="PS50234"/>
    </source>
</evidence>
<feature type="domain" description="VWFA" evidence="9">
    <location>
        <begin position="465"/>
        <end position="649"/>
    </location>
</feature>
<reference evidence="10" key="1">
    <citation type="journal article" date="2019" name="bioRxiv">
        <title>The Genome of the Zebra Mussel, Dreissena polymorpha: A Resource for Invasive Species Research.</title>
        <authorList>
            <person name="McCartney M.A."/>
            <person name="Auch B."/>
            <person name="Kono T."/>
            <person name="Mallez S."/>
            <person name="Zhang Y."/>
            <person name="Obille A."/>
            <person name="Becker A."/>
            <person name="Abrahante J.E."/>
            <person name="Garbe J."/>
            <person name="Badalamenti J.P."/>
            <person name="Herman A."/>
            <person name="Mangelson H."/>
            <person name="Liachko I."/>
            <person name="Sullivan S."/>
            <person name="Sone E.D."/>
            <person name="Koren S."/>
            <person name="Silverstein K.A.T."/>
            <person name="Beckman K.B."/>
            <person name="Gohl D.M."/>
        </authorList>
    </citation>
    <scope>NUCLEOTIDE SEQUENCE</scope>
    <source>
        <strain evidence="10">Duluth1</strain>
        <tissue evidence="10">Whole animal</tissue>
    </source>
</reference>
<organism evidence="10 11">
    <name type="scientific">Dreissena polymorpha</name>
    <name type="common">Zebra mussel</name>
    <name type="synonym">Mytilus polymorpha</name>
    <dbReference type="NCBI Taxonomy" id="45954"/>
    <lineage>
        <taxon>Eukaryota</taxon>
        <taxon>Metazoa</taxon>
        <taxon>Spiralia</taxon>
        <taxon>Lophotrochozoa</taxon>
        <taxon>Mollusca</taxon>
        <taxon>Bivalvia</taxon>
        <taxon>Autobranchia</taxon>
        <taxon>Heteroconchia</taxon>
        <taxon>Euheterodonta</taxon>
        <taxon>Imparidentia</taxon>
        <taxon>Neoheterodontei</taxon>
        <taxon>Myida</taxon>
        <taxon>Dreissenoidea</taxon>
        <taxon>Dreissenidae</taxon>
        <taxon>Dreissena</taxon>
    </lineage>
</organism>
<dbReference type="GO" id="GO:0045197">
    <property type="term" value="P:establishment or maintenance of epithelial cell apical/basal polarity"/>
    <property type="evidence" value="ECO:0007669"/>
    <property type="project" value="TreeGrafter"/>
</dbReference>
<feature type="domain" description="EGF-like" evidence="8">
    <location>
        <begin position="69"/>
        <end position="104"/>
    </location>
</feature>
<dbReference type="SUPFAM" id="SSF57196">
    <property type="entry name" value="EGF/Laminin"/>
    <property type="match status" value="2"/>
</dbReference>
<feature type="domain" description="VWFA" evidence="9">
    <location>
        <begin position="270"/>
        <end position="450"/>
    </location>
</feature>
<dbReference type="GO" id="GO:0005509">
    <property type="term" value="F:calcium ion binding"/>
    <property type="evidence" value="ECO:0007669"/>
    <property type="project" value="InterPro"/>
</dbReference>
<feature type="chain" id="PRO_5039086688" evidence="7">
    <location>
        <begin position="20"/>
        <end position="664"/>
    </location>
</feature>
<feature type="domain" description="EGF-like" evidence="8">
    <location>
        <begin position="107"/>
        <end position="146"/>
    </location>
</feature>
<dbReference type="PROSITE" id="PS00010">
    <property type="entry name" value="ASX_HYDROXYL"/>
    <property type="match status" value="3"/>
</dbReference>
<dbReference type="InterPro" id="IPR000742">
    <property type="entry name" value="EGF"/>
</dbReference>
<gene>
    <name evidence="10" type="ORF">DPMN_058780</name>
</gene>
<evidence type="ECO:0000256" key="2">
    <source>
        <dbReference type="ARBA" id="ARBA00022729"/>
    </source>
</evidence>
<dbReference type="InterPro" id="IPR001881">
    <property type="entry name" value="EGF-like_Ca-bd_dom"/>
</dbReference>
<dbReference type="Gene3D" id="3.40.50.410">
    <property type="entry name" value="von Willebrand factor, type A domain"/>
    <property type="match status" value="2"/>
</dbReference>
<reference evidence="10" key="2">
    <citation type="submission" date="2020-11" db="EMBL/GenBank/DDBJ databases">
        <authorList>
            <person name="McCartney M.A."/>
            <person name="Auch B."/>
            <person name="Kono T."/>
            <person name="Mallez S."/>
            <person name="Becker A."/>
            <person name="Gohl D.M."/>
            <person name="Silverstein K.A.T."/>
            <person name="Koren S."/>
            <person name="Bechman K.B."/>
            <person name="Herman A."/>
            <person name="Abrahante J.E."/>
            <person name="Garbe J."/>
        </authorList>
    </citation>
    <scope>NUCLEOTIDE SEQUENCE</scope>
    <source>
        <strain evidence="10">Duluth1</strain>
        <tissue evidence="10">Whole animal</tissue>
    </source>
</reference>